<organism evidence="3 4">
    <name type="scientific">Cryptosporidium meleagridis</name>
    <dbReference type="NCBI Taxonomy" id="93969"/>
    <lineage>
        <taxon>Eukaryota</taxon>
        <taxon>Sar</taxon>
        <taxon>Alveolata</taxon>
        <taxon>Apicomplexa</taxon>
        <taxon>Conoidasida</taxon>
        <taxon>Coccidia</taxon>
        <taxon>Eucoccidiorida</taxon>
        <taxon>Eimeriorina</taxon>
        <taxon>Cryptosporidiidae</taxon>
        <taxon>Cryptosporidium</taxon>
    </lineage>
</organism>
<dbReference type="VEuPathDB" id="CryptoDB:CmeUKMEL1_14290"/>
<name>A0A2P4Z404_9CRYT</name>
<dbReference type="PANTHER" id="PTHR12175:SF5">
    <property type="entry name" value="OS03G0795500 PROTEIN"/>
    <property type="match status" value="1"/>
</dbReference>
<evidence type="ECO:0000313" key="4">
    <source>
        <dbReference type="Proteomes" id="UP000236928"/>
    </source>
</evidence>
<dbReference type="InterPro" id="IPR008979">
    <property type="entry name" value="Galactose-bd-like_sf"/>
</dbReference>
<dbReference type="InterPro" id="IPR045099">
    <property type="entry name" value="PITH1-like"/>
</dbReference>
<evidence type="ECO:0000256" key="1">
    <source>
        <dbReference type="ARBA" id="ARBA00025788"/>
    </source>
</evidence>
<comment type="caution">
    <text evidence="3">The sequence shown here is derived from an EMBL/GenBank/DDBJ whole genome shotgun (WGS) entry which is preliminary data.</text>
</comment>
<dbReference type="GO" id="GO:0005737">
    <property type="term" value="C:cytoplasm"/>
    <property type="evidence" value="ECO:0007669"/>
    <property type="project" value="UniProtKB-ARBA"/>
</dbReference>
<gene>
    <name evidence="3" type="ORF">CmeUKMEL1_14290</name>
</gene>
<dbReference type="InterPro" id="IPR037047">
    <property type="entry name" value="PITH_dom_sf"/>
</dbReference>
<accession>A0A2P4Z404</accession>
<dbReference type="AlphaFoldDB" id="A0A2P4Z404"/>
<evidence type="ECO:0000259" key="2">
    <source>
        <dbReference type="PROSITE" id="PS51532"/>
    </source>
</evidence>
<dbReference type="InterPro" id="IPR010400">
    <property type="entry name" value="PITH_dom"/>
</dbReference>
<keyword evidence="4" id="KW-1185">Reference proteome</keyword>
<feature type="domain" description="PITH" evidence="2">
    <location>
        <begin position="1"/>
        <end position="173"/>
    </location>
</feature>
<protein>
    <submittedName>
        <fullName evidence="3">PITH domain protein</fullName>
    </submittedName>
</protein>
<dbReference type="SUPFAM" id="SSF49785">
    <property type="entry name" value="Galactose-binding domain-like"/>
    <property type="match status" value="1"/>
</dbReference>
<proteinExistence type="inferred from homology"/>
<dbReference type="Proteomes" id="UP000236928">
    <property type="component" value="Unassembled WGS sequence"/>
</dbReference>
<comment type="similarity">
    <text evidence="1">Belongs to the PITHD1 family.</text>
</comment>
<dbReference type="Pfam" id="PF06201">
    <property type="entry name" value="PITH"/>
    <property type="match status" value="1"/>
</dbReference>
<dbReference type="PANTHER" id="PTHR12175">
    <property type="entry name" value="AD039 HT014 THIOREDOXIN FAMILY TRP26"/>
    <property type="match status" value="1"/>
</dbReference>
<dbReference type="EMBL" id="JIBK01000048">
    <property type="protein sequence ID" value="POM84817.1"/>
    <property type="molecule type" value="Genomic_DNA"/>
</dbReference>
<sequence>MMKASNQNSIIDFIKKTSIECLNENRNFPFKNALFQTNLEIFCSSLDNHELLAKFNFVQPVNLTGISFKLLEKDVVKGFGPKKIKLFADAISYSIGDAEIENGTQEFELTKSQLISEECVDLKMVKFKNVNFIQIYISENYGNENTRIGKINIYGEKGDFVDITKWKPYREDKLPPS</sequence>
<evidence type="ECO:0000313" key="3">
    <source>
        <dbReference type="EMBL" id="POM84817.1"/>
    </source>
</evidence>
<dbReference type="PROSITE" id="PS51532">
    <property type="entry name" value="PITH"/>
    <property type="match status" value="1"/>
</dbReference>
<reference evidence="3 4" key="1">
    <citation type="submission" date="2014-04" db="EMBL/GenBank/DDBJ databases">
        <title>Comparative Genomics of Cryptosporidium Species.</title>
        <authorList>
            <person name="Silva J.C."/>
            <person name="Su Q."/>
            <person name="Chalmers R."/>
            <person name="Chibucos M.C."/>
            <person name="Elwin K."/>
            <person name="Godinez A."/>
            <person name="Guo F."/>
            <person name="Huynh K."/>
            <person name="Orvis J."/>
            <person name="Ott S."/>
            <person name="Sadzewicz L."/>
            <person name="Sengamalay N."/>
            <person name="Shetty A."/>
            <person name="Sun M."/>
            <person name="Tallon L."/>
            <person name="Xiao L."/>
            <person name="Zhang H."/>
            <person name="Fraser C.M."/>
            <person name="Zhu G."/>
            <person name="Kissinger J."/>
            <person name="Widmer G."/>
        </authorList>
    </citation>
    <scope>NUCLEOTIDE SEQUENCE [LARGE SCALE GENOMIC DNA]</scope>
    <source>
        <strain evidence="3 4">UKMEL1</strain>
    </source>
</reference>
<dbReference type="OrthoDB" id="2121326at2759"/>
<dbReference type="Gene3D" id="2.60.120.470">
    <property type="entry name" value="PITH domain"/>
    <property type="match status" value="1"/>
</dbReference>